<dbReference type="Proteomes" id="UP000075882">
    <property type="component" value="Unassembled WGS sequence"/>
</dbReference>
<proteinExistence type="predicted"/>
<dbReference type="EnsemblMetazoa" id="ACOM037635-RA">
    <property type="protein sequence ID" value="ACOM037635-PA.1"/>
    <property type="gene ID" value="ACOM037635"/>
</dbReference>
<sequence length="302" mass="32948">MTKPTVTHHLPGEWEQLVAPCQQRRDVLADLGGRLIHTHLVQCEGLLRTALAVKPAVDGRVLAYLIHPPGIAFAHRDNRLQVACRTLLYALLARFEPGQAATAEEEEEEDEAGADGIGVGGVSGRFVLAAALAVRFEKLPATVDGPPYGPVLAVETLRAIEPGSGLYGIRDGMSTFVSGLWKAEGLVIHSCSAFWSRRTCSGFEAIPTSAMISRNSSSPRITQLLDVISPLGEARTMDIVTAAMRFRQPITNCVRKRNFWPKQRTGCTTARVMMMVAVGHCDRWSLKPFIFDPPNNHLDGDV</sequence>
<protein>
    <submittedName>
        <fullName evidence="1">Uncharacterized protein</fullName>
    </submittedName>
</protein>
<reference evidence="1" key="1">
    <citation type="submission" date="2022-08" db="UniProtKB">
        <authorList>
            <consortium name="EnsemblMetazoa"/>
        </authorList>
    </citation>
    <scope>IDENTIFICATION</scope>
</reference>
<accession>A0A8W7PVW4</accession>
<organism evidence="1">
    <name type="scientific">Anopheles coluzzii</name>
    <name type="common">African malaria mosquito</name>
    <dbReference type="NCBI Taxonomy" id="1518534"/>
    <lineage>
        <taxon>Eukaryota</taxon>
        <taxon>Metazoa</taxon>
        <taxon>Ecdysozoa</taxon>
        <taxon>Arthropoda</taxon>
        <taxon>Hexapoda</taxon>
        <taxon>Insecta</taxon>
        <taxon>Pterygota</taxon>
        <taxon>Neoptera</taxon>
        <taxon>Endopterygota</taxon>
        <taxon>Diptera</taxon>
        <taxon>Nematocera</taxon>
        <taxon>Culicoidea</taxon>
        <taxon>Culicidae</taxon>
        <taxon>Anophelinae</taxon>
        <taxon>Anopheles</taxon>
    </lineage>
</organism>
<evidence type="ECO:0000313" key="1">
    <source>
        <dbReference type="EnsemblMetazoa" id="ACOM037635-PA.1"/>
    </source>
</evidence>
<dbReference type="AlphaFoldDB" id="A0A8W7PVW4"/>
<name>A0A8W7PVW4_ANOCL</name>